<protein>
    <submittedName>
        <fullName evidence="3">Pimeloyl-ACP methyl ester carboxylesterase</fullName>
    </submittedName>
</protein>
<feature type="domain" description="AB hydrolase-1" evidence="2">
    <location>
        <begin position="16"/>
        <end position="118"/>
    </location>
</feature>
<dbReference type="PANTHER" id="PTHR46118:SF4">
    <property type="entry name" value="PROTEIN ABHD11"/>
    <property type="match status" value="1"/>
</dbReference>
<reference evidence="4" key="1">
    <citation type="submission" date="2016-10" db="EMBL/GenBank/DDBJ databases">
        <authorList>
            <person name="Varghese N."/>
            <person name="Submissions S."/>
        </authorList>
    </citation>
    <scope>NUCLEOTIDE SEQUENCE [LARGE SCALE GENOMIC DNA]</scope>
    <source>
        <strain evidence="4">DSM 23313</strain>
    </source>
</reference>
<dbReference type="InterPro" id="IPR000073">
    <property type="entry name" value="AB_hydrolase_1"/>
</dbReference>
<dbReference type="STRING" id="702745.SAMN05421818_10312"/>
<evidence type="ECO:0000313" key="3">
    <source>
        <dbReference type="EMBL" id="SDH37864.1"/>
    </source>
</evidence>
<dbReference type="AlphaFoldDB" id="A0A1G8BXM8"/>
<dbReference type="PRINTS" id="PR00111">
    <property type="entry name" value="ABHYDROLASE"/>
</dbReference>
<dbReference type="InterPro" id="IPR029058">
    <property type="entry name" value="AB_hydrolase_fold"/>
</dbReference>
<name>A0A1G8BXM8_9FLAO</name>
<dbReference type="Pfam" id="PF00561">
    <property type="entry name" value="Abhydrolase_1"/>
    <property type="match status" value="1"/>
</dbReference>
<dbReference type="GO" id="GO:0016787">
    <property type="term" value="F:hydrolase activity"/>
    <property type="evidence" value="ECO:0007669"/>
    <property type="project" value="UniProtKB-KW"/>
</dbReference>
<accession>A0A1G8BXM8</accession>
<dbReference type="EMBL" id="FNDQ01000003">
    <property type="protein sequence ID" value="SDH37864.1"/>
    <property type="molecule type" value="Genomic_DNA"/>
</dbReference>
<dbReference type="SUPFAM" id="SSF53474">
    <property type="entry name" value="alpha/beta-Hydrolases"/>
    <property type="match status" value="1"/>
</dbReference>
<sequence length="258" mass="29719">MAEILYSKIEGEGGIPFLVIHGYFGMSDNWKTFGKQMADQGYEVHLLDLRNHGRSFHSMDWSYDLMVEDVIRYMDNHNLANAIALGHSMGGKVVMKLADRYPDRITKLIVADIAPREYPPHHQIILNALSKVDFTLKPSRGDVDDLLRNEIKDEGTRLFLAKSLYWKEPGQLAFRFNLDAFRANEEVVGEALEEDAYFSNPTLFIRGGKSNYIQQADEEVILKHFPNSEVQTIPNVGHWLHAENPQMFYEIVKDFLER</sequence>
<keyword evidence="4" id="KW-1185">Reference proteome</keyword>
<dbReference type="Gene3D" id="3.40.50.1820">
    <property type="entry name" value="alpha/beta hydrolase"/>
    <property type="match status" value="1"/>
</dbReference>
<dbReference type="Proteomes" id="UP000243588">
    <property type="component" value="Unassembled WGS sequence"/>
</dbReference>
<gene>
    <name evidence="3" type="ORF">SAMN05421818_10312</name>
</gene>
<keyword evidence="1" id="KW-0378">Hydrolase</keyword>
<evidence type="ECO:0000259" key="2">
    <source>
        <dbReference type="Pfam" id="PF00561"/>
    </source>
</evidence>
<evidence type="ECO:0000256" key="1">
    <source>
        <dbReference type="ARBA" id="ARBA00022801"/>
    </source>
</evidence>
<dbReference type="PANTHER" id="PTHR46118">
    <property type="entry name" value="PROTEIN ABHD11"/>
    <property type="match status" value="1"/>
</dbReference>
<organism evidence="3 4">
    <name type="scientific">Myroides phaeus</name>
    <dbReference type="NCBI Taxonomy" id="702745"/>
    <lineage>
        <taxon>Bacteria</taxon>
        <taxon>Pseudomonadati</taxon>
        <taxon>Bacteroidota</taxon>
        <taxon>Flavobacteriia</taxon>
        <taxon>Flavobacteriales</taxon>
        <taxon>Flavobacteriaceae</taxon>
        <taxon>Myroides</taxon>
    </lineage>
</organism>
<proteinExistence type="predicted"/>
<evidence type="ECO:0000313" key="4">
    <source>
        <dbReference type="Proteomes" id="UP000243588"/>
    </source>
</evidence>
<dbReference type="RefSeq" id="WP_090405424.1">
    <property type="nucleotide sequence ID" value="NZ_FNDQ01000003.1"/>
</dbReference>